<sequence length="215" mass="23103">MNRPARLVAAVLTASLAVLTTACGSAGGDSPSDPIKGADGGDGKTSASPSASASRGGAKRPEITLSKDFEADFESWTNSDPKLQAILNDGREELRSKYAAIIEADPESKAVAFYNSDATRATARKWIRQFTDDGDTIVGKVRVFDPQVHLNDTGSGVLFYCVDERQASTKNRKTEKVVTTPDKPESLIQYRLRLDKSSEDVWKTTSLTTVPGACN</sequence>
<protein>
    <recommendedName>
        <fullName evidence="4">Lipoprotein</fullName>
    </recommendedName>
</protein>
<organism evidence="3">
    <name type="scientific">Streptomyces sp. SID7499</name>
    <dbReference type="NCBI Taxonomy" id="2706086"/>
    <lineage>
        <taxon>Bacteria</taxon>
        <taxon>Bacillati</taxon>
        <taxon>Actinomycetota</taxon>
        <taxon>Actinomycetes</taxon>
        <taxon>Kitasatosporales</taxon>
        <taxon>Streptomycetaceae</taxon>
        <taxon>Streptomyces</taxon>
    </lineage>
</organism>
<dbReference type="EMBL" id="JAAGMN010006126">
    <property type="protein sequence ID" value="NEE16376.1"/>
    <property type="molecule type" value="Genomic_DNA"/>
</dbReference>
<gene>
    <name evidence="3" type="ORF">G3M58_59145</name>
</gene>
<feature type="compositionally biased region" description="Low complexity" evidence="1">
    <location>
        <begin position="46"/>
        <end position="56"/>
    </location>
</feature>
<accession>A0A6G3XF10</accession>
<evidence type="ECO:0000313" key="3">
    <source>
        <dbReference type="EMBL" id="NEE16376.1"/>
    </source>
</evidence>
<feature type="chain" id="PRO_5039239395" description="Lipoprotein" evidence="2">
    <location>
        <begin position="23"/>
        <end position="215"/>
    </location>
</feature>
<comment type="caution">
    <text evidence="3">The sequence shown here is derived from an EMBL/GenBank/DDBJ whole genome shotgun (WGS) entry which is preliminary data.</text>
</comment>
<evidence type="ECO:0000256" key="1">
    <source>
        <dbReference type="SAM" id="MobiDB-lite"/>
    </source>
</evidence>
<proteinExistence type="predicted"/>
<reference evidence="3" key="1">
    <citation type="submission" date="2020-01" db="EMBL/GenBank/DDBJ databases">
        <title>Insect and environment-associated Actinomycetes.</title>
        <authorList>
            <person name="Currrie C."/>
            <person name="Chevrette M."/>
            <person name="Carlson C."/>
            <person name="Stubbendieck R."/>
            <person name="Wendt-Pienkowski E."/>
        </authorList>
    </citation>
    <scope>NUCLEOTIDE SEQUENCE</scope>
    <source>
        <strain evidence="3">SID7499</strain>
    </source>
</reference>
<dbReference type="AlphaFoldDB" id="A0A6G3XF10"/>
<feature type="signal peptide" evidence="2">
    <location>
        <begin position="1"/>
        <end position="22"/>
    </location>
</feature>
<name>A0A6G3XF10_9ACTN</name>
<evidence type="ECO:0000256" key="2">
    <source>
        <dbReference type="SAM" id="SignalP"/>
    </source>
</evidence>
<feature type="region of interest" description="Disordered" evidence="1">
    <location>
        <begin position="23"/>
        <end position="61"/>
    </location>
</feature>
<evidence type="ECO:0008006" key="4">
    <source>
        <dbReference type="Google" id="ProtNLM"/>
    </source>
</evidence>
<keyword evidence="2" id="KW-0732">Signal</keyword>
<dbReference type="PROSITE" id="PS51257">
    <property type="entry name" value="PROKAR_LIPOPROTEIN"/>
    <property type="match status" value="1"/>
</dbReference>